<protein>
    <submittedName>
        <fullName evidence="2">MerC domain-containing protein</fullName>
    </submittedName>
</protein>
<dbReference type="RefSeq" id="WP_116975781.1">
    <property type="nucleotide sequence ID" value="NZ_QPMM01000006.1"/>
</dbReference>
<accession>A0A3E1Y9H4</accession>
<sequence>MDLKIIRKVNADFLGISASIICAIHCAIWPLVLMLLPIGSLWSENVYVEYCLLGFSFLIGIWSLGRGYLMHHKRFLSVFIFIISFSILLLAHFYIENSLELLLIFLAAIGIIIAHLLNYRWMKICKI</sequence>
<gene>
    <name evidence="2" type="ORF">DVR12_11255</name>
</gene>
<evidence type="ECO:0000313" key="3">
    <source>
        <dbReference type="Proteomes" id="UP000260644"/>
    </source>
</evidence>
<dbReference type="GO" id="GO:0015097">
    <property type="term" value="F:mercury ion transmembrane transporter activity"/>
    <property type="evidence" value="ECO:0007669"/>
    <property type="project" value="InterPro"/>
</dbReference>
<evidence type="ECO:0000256" key="1">
    <source>
        <dbReference type="SAM" id="Phobius"/>
    </source>
</evidence>
<feature type="transmembrane region" description="Helical" evidence="1">
    <location>
        <begin position="76"/>
        <end position="95"/>
    </location>
</feature>
<dbReference type="InterPro" id="IPR004891">
    <property type="entry name" value="Mercury-R_MerC"/>
</dbReference>
<feature type="transmembrane region" description="Helical" evidence="1">
    <location>
        <begin position="101"/>
        <end position="119"/>
    </location>
</feature>
<dbReference type="EMBL" id="QPMM01000006">
    <property type="protein sequence ID" value="RFS22384.1"/>
    <property type="molecule type" value="Genomic_DNA"/>
</dbReference>
<dbReference type="Pfam" id="PF03203">
    <property type="entry name" value="MerC"/>
    <property type="match status" value="1"/>
</dbReference>
<keyword evidence="1" id="KW-0472">Membrane</keyword>
<dbReference type="GO" id="GO:0016020">
    <property type="term" value="C:membrane"/>
    <property type="evidence" value="ECO:0007669"/>
    <property type="project" value="InterPro"/>
</dbReference>
<comment type="caution">
    <text evidence="2">The sequence shown here is derived from an EMBL/GenBank/DDBJ whole genome shotgun (WGS) entry which is preliminary data.</text>
</comment>
<organism evidence="2 3">
    <name type="scientific">Chitinophaga silvatica</name>
    <dbReference type="NCBI Taxonomy" id="2282649"/>
    <lineage>
        <taxon>Bacteria</taxon>
        <taxon>Pseudomonadati</taxon>
        <taxon>Bacteroidota</taxon>
        <taxon>Chitinophagia</taxon>
        <taxon>Chitinophagales</taxon>
        <taxon>Chitinophagaceae</taxon>
        <taxon>Chitinophaga</taxon>
    </lineage>
</organism>
<dbReference type="OrthoDB" id="5966279at2"/>
<feature type="transmembrane region" description="Helical" evidence="1">
    <location>
        <begin position="12"/>
        <end position="35"/>
    </location>
</feature>
<name>A0A3E1Y9H4_9BACT</name>
<proteinExistence type="predicted"/>
<keyword evidence="1" id="KW-1133">Transmembrane helix</keyword>
<reference evidence="2 3" key="1">
    <citation type="submission" date="2018-07" db="EMBL/GenBank/DDBJ databases">
        <title>Chitinophaga K2CV101002-2 sp. nov., isolated from a monsoon evergreen broad-leaved forest soil.</title>
        <authorList>
            <person name="Lv Y."/>
        </authorList>
    </citation>
    <scope>NUCLEOTIDE SEQUENCE [LARGE SCALE GENOMIC DNA]</scope>
    <source>
        <strain evidence="2 3">GDMCC 1.1288</strain>
    </source>
</reference>
<keyword evidence="3" id="KW-1185">Reference proteome</keyword>
<evidence type="ECO:0000313" key="2">
    <source>
        <dbReference type="EMBL" id="RFS22384.1"/>
    </source>
</evidence>
<dbReference type="Proteomes" id="UP000260644">
    <property type="component" value="Unassembled WGS sequence"/>
</dbReference>
<feature type="transmembrane region" description="Helical" evidence="1">
    <location>
        <begin position="47"/>
        <end position="64"/>
    </location>
</feature>
<keyword evidence="1" id="KW-0812">Transmembrane</keyword>
<dbReference type="AlphaFoldDB" id="A0A3E1Y9H4"/>